<proteinExistence type="predicted"/>
<feature type="compositionally biased region" description="Basic and acidic residues" evidence="1">
    <location>
        <begin position="227"/>
        <end position="246"/>
    </location>
</feature>
<feature type="compositionally biased region" description="Low complexity" evidence="1">
    <location>
        <begin position="210"/>
        <end position="226"/>
    </location>
</feature>
<feature type="region of interest" description="Disordered" evidence="1">
    <location>
        <begin position="205"/>
        <end position="254"/>
    </location>
</feature>
<protein>
    <submittedName>
        <fullName evidence="2">Uncharacterized protein</fullName>
    </submittedName>
</protein>
<dbReference type="Proteomes" id="UP000315751">
    <property type="component" value="Unassembled WGS sequence"/>
</dbReference>
<gene>
    <name evidence="2" type="ORF">FBZ90_103251</name>
</gene>
<dbReference type="OrthoDB" id="7376376at2"/>
<evidence type="ECO:0000256" key="1">
    <source>
        <dbReference type="SAM" id="MobiDB-lite"/>
    </source>
</evidence>
<dbReference type="EMBL" id="VITR01000003">
    <property type="protein sequence ID" value="TWB44344.1"/>
    <property type="molecule type" value="Genomic_DNA"/>
</dbReference>
<evidence type="ECO:0000313" key="3">
    <source>
        <dbReference type="Proteomes" id="UP000315751"/>
    </source>
</evidence>
<sequence length="254" mass="28842">MSDAYGPYRINPAFDDFPAEAAHVGKILASFGEIEHLVCLNAAHACSLTYEVLKALYRLRSTSSRIDAADALAAPRFSEVGLQREYTQTLCMVRLSLKIRNQFAHCMWGSEGLTSGLFFTDPQTAAETLEIFDYQWRHVDVPLLKAQEAYFALTLEWLQYLGRERYRRVQNLALRVWPEPPPPLPPPLHNPAAAHIPPWLTEDQKRFHMARAQAAQEKAPAPTPKQQAREKAHAEKRAKREADRNRSTLTGRNP</sequence>
<name>A0A560HFT6_9PROT</name>
<reference evidence="2 3" key="1">
    <citation type="submission" date="2019-06" db="EMBL/GenBank/DDBJ databases">
        <title>Genomic Encyclopedia of Type Strains, Phase IV (KMG-V): Genome sequencing to study the core and pangenomes of soil and plant-associated prokaryotes.</title>
        <authorList>
            <person name="Whitman W."/>
        </authorList>
    </citation>
    <scope>NUCLEOTIDE SEQUENCE [LARGE SCALE GENOMIC DNA]</scope>
    <source>
        <strain evidence="2 3">BR 11622</strain>
    </source>
</reference>
<organism evidence="2 3">
    <name type="scientific">Nitrospirillum amazonense</name>
    <dbReference type="NCBI Taxonomy" id="28077"/>
    <lineage>
        <taxon>Bacteria</taxon>
        <taxon>Pseudomonadati</taxon>
        <taxon>Pseudomonadota</taxon>
        <taxon>Alphaproteobacteria</taxon>
        <taxon>Rhodospirillales</taxon>
        <taxon>Azospirillaceae</taxon>
        <taxon>Nitrospirillum</taxon>
    </lineage>
</organism>
<accession>A0A560HFT6</accession>
<evidence type="ECO:0000313" key="2">
    <source>
        <dbReference type="EMBL" id="TWB44344.1"/>
    </source>
</evidence>
<dbReference type="RefSeq" id="WP_145730160.1">
    <property type="nucleotide sequence ID" value="NZ_VITR01000003.1"/>
</dbReference>
<dbReference type="AlphaFoldDB" id="A0A560HFT6"/>
<comment type="caution">
    <text evidence="2">The sequence shown here is derived from an EMBL/GenBank/DDBJ whole genome shotgun (WGS) entry which is preliminary data.</text>
</comment>
<keyword evidence="3" id="KW-1185">Reference proteome</keyword>